<dbReference type="Pfam" id="PF00534">
    <property type="entry name" value="Glycos_transf_1"/>
    <property type="match status" value="1"/>
</dbReference>
<dbReference type="CDD" id="cd03811">
    <property type="entry name" value="GT4_GT28_WabH-like"/>
    <property type="match status" value="1"/>
</dbReference>
<protein>
    <submittedName>
        <fullName evidence="3">Glycosyltransferase involved in cell wall bisynthesis</fullName>
    </submittedName>
</protein>
<organism evidence="3 4">
    <name type="scientific">Desulfurobacterium pacificum</name>
    <dbReference type="NCBI Taxonomy" id="240166"/>
    <lineage>
        <taxon>Bacteria</taxon>
        <taxon>Pseudomonadati</taxon>
        <taxon>Aquificota</taxon>
        <taxon>Aquificia</taxon>
        <taxon>Desulfurobacteriales</taxon>
        <taxon>Desulfurobacteriaceae</taxon>
        <taxon>Desulfurobacterium</taxon>
    </lineage>
</organism>
<accession>A0ABY1NKD2</accession>
<gene>
    <name evidence="3" type="ORF">SAMN06265339_1015</name>
</gene>
<keyword evidence="4" id="KW-1185">Reference proteome</keyword>
<dbReference type="Gene3D" id="3.40.50.2000">
    <property type="entry name" value="Glycogen Phosphorylase B"/>
    <property type="match status" value="2"/>
</dbReference>
<dbReference type="EMBL" id="FXUB01000002">
    <property type="protein sequence ID" value="SMP12005.1"/>
    <property type="molecule type" value="Genomic_DNA"/>
</dbReference>
<reference evidence="3 4" key="1">
    <citation type="submission" date="2017-05" db="EMBL/GenBank/DDBJ databases">
        <authorList>
            <person name="Varghese N."/>
            <person name="Submissions S."/>
        </authorList>
    </citation>
    <scope>NUCLEOTIDE SEQUENCE [LARGE SCALE GENOMIC DNA]</scope>
    <source>
        <strain evidence="3 4">DSM 15522</strain>
    </source>
</reference>
<name>A0ABY1NKD2_9BACT</name>
<evidence type="ECO:0000313" key="4">
    <source>
        <dbReference type="Proteomes" id="UP001157911"/>
    </source>
</evidence>
<dbReference type="InterPro" id="IPR001296">
    <property type="entry name" value="Glyco_trans_1"/>
</dbReference>
<dbReference type="RefSeq" id="WP_283400490.1">
    <property type="nucleotide sequence ID" value="NZ_FXUB01000002.1"/>
</dbReference>
<dbReference type="PANTHER" id="PTHR12526">
    <property type="entry name" value="GLYCOSYLTRANSFERASE"/>
    <property type="match status" value="1"/>
</dbReference>
<sequence>MKVLFSCVSLGIGGIERLVVDLYKFLKSNPDYGITPGILVLKRKSGFTEEVENNSDVFILSNEDKKIKTSSFSLYPKFRRIVKSFKPDIIHFNGYPSEFIGSLSSFNLPIKRISHIHNFHFIGGKKRIFKYKLLNPFLHGFIYVSQAVKNSVNPLYNPLNKPAITLYNFIIPERINELKKEKLNRKDLNIPENATVALFVGRLTENKNVESLLKAVKIINTKHQNFYLIIVGGGKLEKKLQNYARAQKLNNVIFTGFDPNPIKYMKISDIFVLPSKVEGFGIAHLEAMYCGLPAVISKNVPSAEIANQCSVITDTTPQSIANGILELIKDKKLRENFSKEAKKIAHQYTIQNYVLKLRDFYSSIKTS</sequence>
<dbReference type="SUPFAM" id="SSF53756">
    <property type="entry name" value="UDP-Glycosyltransferase/glycogen phosphorylase"/>
    <property type="match status" value="1"/>
</dbReference>
<evidence type="ECO:0000259" key="2">
    <source>
        <dbReference type="Pfam" id="PF13439"/>
    </source>
</evidence>
<dbReference type="InterPro" id="IPR028098">
    <property type="entry name" value="Glyco_trans_4-like_N"/>
</dbReference>
<evidence type="ECO:0000259" key="1">
    <source>
        <dbReference type="Pfam" id="PF00534"/>
    </source>
</evidence>
<dbReference type="Proteomes" id="UP001157911">
    <property type="component" value="Unassembled WGS sequence"/>
</dbReference>
<proteinExistence type="predicted"/>
<feature type="domain" description="Glycosyltransferase subfamily 4-like N-terminal" evidence="2">
    <location>
        <begin position="12"/>
        <end position="174"/>
    </location>
</feature>
<comment type="caution">
    <text evidence="3">The sequence shown here is derived from an EMBL/GenBank/DDBJ whole genome shotgun (WGS) entry which is preliminary data.</text>
</comment>
<dbReference type="PANTHER" id="PTHR12526:SF630">
    <property type="entry name" value="GLYCOSYLTRANSFERASE"/>
    <property type="match status" value="1"/>
</dbReference>
<dbReference type="Pfam" id="PF13439">
    <property type="entry name" value="Glyco_transf_4"/>
    <property type="match status" value="1"/>
</dbReference>
<feature type="domain" description="Glycosyl transferase family 1" evidence="1">
    <location>
        <begin position="183"/>
        <end position="343"/>
    </location>
</feature>
<evidence type="ECO:0000313" key="3">
    <source>
        <dbReference type="EMBL" id="SMP12005.1"/>
    </source>
</evidence>